<comment type="caution">
    <text evidence="1">The sequence shown here is derived from an EMBL/GenBank/DDBJ whole genome shotgun (WGS) entry which is preliminary data.</text>
</comment>
<dbReference type="Proteomes" id="UP000235388">
    <property type="component" value="Unassembled WGS sequence"/>
</dbReference>
<evidence type="ECO:0008006" key="3">
    <source>
        <dbReference type="Google" id="ProtNLM"/>
    </source>
</evidence>
<sequence>MVSHELAMMTDEDEVFLPRHIRRHEFFEGARDLFLCLMESEGVQGPRNEVPVGLPTVFGSELGLKGPLECLVGEYRDVFSQISTVSSKNRTIEHLIQTKDASPVHQPIRQLSPELLGTLKEQLTGLQEAGFIRPLTSAWLSPIVMVKNPNSGIVRLCVDYRKVNAVTKKDLKLPSNNNRTTTTIEQQQQ</sequence>
<organism evidence="1 2">
    <name type="scientific">Puccinia coronata f. sp. avenae</name>
    <dbReference type="NCBI Taxonomy" id="200324"/>
    <lineage>
        <taxon>Eukaryota</taxon>
        <taxon>Fungi</taxon>
        <taxon>Dikarya</taxon>
        <taxon>Basidiomycota</taxon>
        <taxon>Pucciniomycotina</taxon>
        <taxon>Pucciniomycetes</taxon>
        <taxon>Pucciniales</taxon>
        <taxon>Pucciniaceae</taxon>
        <taxon>Puccinia</taxon>
    </lineage>
</organism>
<dbReference type="PANTHER" id="PTHR24559:SF444">
    <property type="entry name" value="REVERSE TRANSCRIPTASE DOMAIN-CONTAINING PROTEIN"/>
    <property type="match status" value="1"/>
</dbReference>
<dbReference type="PANTHER" id="PTHR24559">
    <property type="entry name" value="TRANSPOSON TY3-I GAG-POL POLYPROTEIN"/>
    <property type="match status" value="1"/>
</dbReference>
<evidence type="ECO:0000313" key="1">
    <source>
        <dbReference type="EMBL" id="PLW26138.1"/>
    </source>
</evidence>
<dbReference type="InterPro" id="IPR043502">
    <property type="entry name" value="DNA/RNA_pol_sf"/>
</dbReference>
<reference evidence="1 2" key="1">
    <citation type="submission" date="2017-11" db="EMBL/GenBank/DDBJ databases">
        <title>De novo assembly and phasing of dikaryotic genomes from two isolates of Puccinia coronata f. sp. avenae, the causal agent of oat crown rust.</title>
        <authorList>
            <person name="Miller M.E."/>
            <person name="Zhang Y."/>
            <person name="Omidvar V."/>
            <person name="Sperschneider J."/>
            <person name="Schwessinger B."/>
            <person name="Raley C."/>
            <person name="Palmer J.M."/>
            <person name="Garnica D."/>
            <person name="Upadhyaya N."/>
            <person name="Rathjen J."/>
            <person name="Taylor J.M."/>
            <person name="Park R.F."/>
            <person name="Dodds P.N."/>
            <person name="Hirsch C.D."/>
            <person name="Kianian S.F."/>
            <person name="Figueroa M."/>
        </authorList>
    </citation>
    <scope>NUCLEOTIDE SEQUENCE [LARGE SCALE GENOMIC DNA]</scope>
    <source>
        <strain evidence="1">12NC29</strain>
    </source>
</reference>
<dbReference type="InterPro" id="IPR053134">
    <property type="entry name" value="RNA-dir_DNA_polymerase"/>
</dbReference>
<gene>
    <name evidence="1" type="ORF">PCANC_25399</name>
</gene>
<proteinExistence type="predicted"/>
<dbReference type="STRING" id="200324.A0A2N5TL66"/>
<dbReference type="EMBL" id="PGCJ01000561">
    <property type="protein sequence ID" value="PLW26138.1"/>
    <property type="molecule type" value="Genomic_DNA"/>
</dbReference>
<protein>
    <recommendedName>
        <fullName evidence="3">Reverse transcriptase domain-containing protein</fullName>
    </recommendedName>
</protein>
<evidence type="ECO:0000313" key="2">
    <source>
        <dbReference type="Proteomes" id="UP000235388"/>
    </source>
</evidence>
<accession>A0A2N5TL66</accession>
<dbReference type="Gene3D" id="3.10.10.10">
    <property type="entry name" value="HIV Type 1 Reverse Transcriptase, subunit A, domain 1"/>
    <property type="match status" value="1"/>
</dbReference>
<dbReference type="OrthoDB" id="2277465at2759"/>
<keyword evidence="2" id="KW-1185">Reference proteome</keyword>
<dbReference type="AlphaFoldDB" id="A0A2N5TL66"/>
<dbReference type="SUPFAM" id="SSF56672">
    <property type="entry name" value="DNA/RNA polymerases"/>
    <property type="match status" value="1"/>
</dbReference>
<name>A0A2N5TL66_9BASI</name>